<dbReference type="GO" id="GO:0005524">
    <property type="term" value="F:ATP binding"/>
    <property type="evidence" value="ECO:0007669"/>
    <property type="project" value="UniProtKB-UniRule"/>
</dbReference>
<keyword evidence="5 18" id="KW-0132">Cell division</keyword>
<dbReference type="SUPFAM" id="SSF52540">
    <property type="entry name" value="P-loop containing nucleoside triphosphate hydrolases"/>
    <property type="match status" value="1"/>
</dbReference>
<dbReference type="Gene3D" id="3.30.980.40">
    <property type="match status" value="1"/>
</dbReference>
<keyword evidence="9 14" id="KW-0067">ATP-binding</keyword>
<evidence type="ECO:0000313" key="19">
    <source>
        <dbReference type="Proteomes" id="UP000005839"/>
    </source>
</evidence>
<keyword evidence="12 16" id="KW-0472">Membrane</keyword>
<evidence type="ECO:0000256" key="5">
    <source>
        <dbReference type="ARBA" id="ARBA00022618"/>
    </source>
</evidence>
<evidence type="ECO:0000256" key="12">
    <source>
        <dbReference type="ARBA" id="ARBA00023136"/>
    </source>
</evidence>
<dbReference type="InterPro" id="IPR027417">
    <property type="entry name" value="P-loop_NTPase"/>
</dbReference>
<keyword evidence="10 16" id="KW-1133">Transmembrane helix</keyword>
<comment type="subcellular location">
    <subcellularLocation>
        <location evidence="1">Cell membrane</location>
        <topology evidence="1">Multi-pass membrane protein</topology>
    </subcellularLocation>
</comment>
<dbReference type="GO" id="GO:0051301">
    <property type="term" value="P:cell division"/>
    <property type="evidence" value="ECO:0007669"/>
    <property type="project" value="UniProtKB-KW"/>
</dbReference>
<dbReference type="Pfam" id="PF13491">
    <property type="entry name" value="FtsK_4TM"/>
    <property type="match status" value="1"/>
</dbReference>
<keyword evidence="13" id="KW-0131">Cell cycle</keyword>
<evidence type="ECO:0000256" key="4">
    <source>
        <dbReference type="ARBA" id="ARBA00022475"/>
    </source>
</evidence>
<proteinExistence type="inferred from homology"/>
<feature type="region of interest" description="Disordered" evidence="15">
    <location>
        <begin position="794"/>
        <end position="815"/>
    </location>
</feature>
<evidence type="ECO:0000256" key="9">
    <source>
        <dbReference type="ARBA" id="ARBA00022840"/>
    </source>
</evidence>
<name>A9DM12_9GAMM</name>
<evidence type="ECO:0000259" key="17">
    <source>
        <dbReference type="PROSITE" id="PS50901"/>
    </source>
</evidence>
<evidence type="ECO:0000256" key="8">
    <source>
        <dbReference type="ARBA" id="ARBA00022829"/>
    </source>
</evidence>
<dbReference type="GO" id="GO:0003677">
    <property type="term" value="F:DNA binding"/>
    <property type="evidence" value="ECO:0007669"/>
    <property type="project" value="UniProtKB-KW"/>
</dbReference>
<dbReference type="Proteomes" id="UP000005839">
    <property type="component" value="Unassembled WGS sequence"/>
</dbReference>
<dbReference type="EMBL" id="ABIC01000069">
    <property type="protein sequence ID" value="EDP98783.1"/>
    <property type="molecule type" value="Genomic_DNA"/>
</dbReference>
<dbReference type="InterPro" id="IPR002543">
    <property type="entry name" value="FtsK_dom"/>
</dbReference>
<keyword evidence="8" id="KW-0159">Chromosome partition</keyword>
<feature type="binding site" evidence="14">
    <location>
        <begin position="471"/>
        <end position="478"/>
    </location>
    <ligand>
        <name>ATP</name>
        <dbReference type="ChEBI" id="CHEBI:30616"/>
    </ligand>
</feature>
<feature type="transmembrane region" description="Helical" evidence="16">
    <location>
        <begin position="78"/>
        <end position="98"/>
    </location>
</feature>
<dbReference type="GO" id="GO:0005886">
    <property type="term" value="C:plasma membrane"/>
    <property type="evidence" value="ECO:0007669"/>
    <property type="project" value="UniProtKB-SubCell"/>
</dbReference>
<evidence type="ECO:0000313" key="18">
    <source>
        <dbReference type="EMBL" id="EDP98783.1"/>
    </source>
</evidence>
<dbReference type="Gene3D" id="3.40.50.300">
    <property type="entry name" value="P-loop containing nucleotide triphosphate hydrolases"/>
    <property type="match status" value="1"/>
</dbReference>
<dbReference type="Gene3D" id="1.10.10.10">
    <property type="entry name" value="Winged helix-like DNA-binding domain superfamily/Winged helix DNA-binding domain"/>
    <property type="match status" value="1"/>
</dbReference>
<accession>A9DM12</accession>
<dbReference type="InterPro" id="IPR018541">
    <property type="entry name" value="Ftsk_gamma"/>
</dbReference>
<evidence type="ECO:0000256" key="15">
    <source>
        <dbReference type="SAM" id="MobiDB-lite"/>
    </source>
</evidence>
<evidence type="ECO:0000256" key="1">
    <source>
        <dbReference type="ARBA" id="ARBA00004651"/>
    </source>
</evidence>
<feature type="domain" description="FtsK" evidence="17">
    <location>
        <begin position="454"/>
        <end position="667"/>
    </location>
</feature>
<gene>
    <name evidence="18" type="ORF">KT99_13277</name>
</gene>
<sequence length="815" mass="89749">MLATYILLSLSSFDSSDPGWSQSSFKGDIQNVTGAVGAWMADVLFYFFGYTAYIIPIIVALTGWLLFKRTHKLLEIDYFSVGLRLIGFLLIVFSFAALSSMNVNDIYDFSAGGVSGDVIRDAMLPYFNQLGTTLLLLCFVGAGFTLLTGISWLTVIDLTGLSAIWIFNLLRGLPERFSRRASETEDTRGFMSVFDKFKEKRALRDERLEWNDDSDAQDDLDDKDQTEPSIHIQEIRTEAATQRPAKSAELVIEMPNLDASIETDTIDFDTKASTGAVTNAQHKEKNTTKTQGQESAKIVDGIVVLPGQDLEKAKKPITLLPCISLLDVPNRKTNPISREELEQVGALVEAKLADFNIVAKVMGIFPGPVVTRFELDLAPGVKASKITNLSKDLARSLLAESVRVVEVIPGKSYVGLELPNKFRETVYMRDVLDSKEFSENESHLSMVLGQDIAGDPVVVDLGKMPHLLVAGTTGSGKSVGINVMITSLLYKSGPDDVRFIMIDPKMLELSVYEGIPHLLCEVVTDMKDAANSLRWCVGEMERRYKLMSALGVRNLKGYNAKIKQAKAVGTPIFDPLWKSSDSMESEALELEKLPSIVVIVDEFADMMMIVGKKVEELIARIAQKARAAGIHLILATQRPSVDVITGLIKANIPTRMAFQVSSRIDSRTILDQQGAETLLGMGDMLYLPPGTSVPIRVHGAFIDDHEVHAVVADWHRRGKPQYIDEIINGSAEGEQVLLPGETSESDDDTDALYDEAVAFVTETRRGSISSVQRKFKIGYNRAARIIEQMEAQGVVSSQGHNGNREVLAPPPPKSY</sequence>
<feature type="transmembrane region" description="Helical" evidence="16">
    <location>
        <begin position="134"/>
        <end position="167"/>
    </location>
</feature>
<comment type="similarity">
    <text evidence="2">Belongs to the FtsK/SpoIIIE/SftA family.</text>
</comment>
<protein>
    <recommendedName>
        <fullName evidence="3">DNA translocase FtsK</fullName>
    </recommendedName>
</protein>
<keyword evidence="19" id="KW-1185">Reference proteome</keyword>
<dbReference type="PROSITE" id="PS50901">
    <property type="entry name" value="FTSK"/>
    <property type="match status" value="1"/>
</dbReference>
<dbReference type="FunFam" id="3.40.50.300:FF:000209">
    <property type="entry name" value="Cell division protein FtsK"/>
    <property type="match status" value="1"/>
</dbReference>
<dbReference type="SUPFAM" id="SSF46785">
    <property type="entry name" value="Winged helix' DNA-binding domain"/>
    <property type="match status" value="1"/>
</dbReference>
<evidence type="ECO:0000256" key="11">
    <source>
        <dbReference type="ARBA" id="ARBA00023125"/>
    </source>
</evidence>
<dbReference type="InterPro" id="IPR036388">
    <property type="entry name" value="WH-like_DNA-bd_sf"/>
</dbReference>
<dbReference type="InterPro" id="IPR041027">
    <property type="entry name" value="FtsK_alpha"/>
</dbReference>
<comment type="caution">
    <text evidence="18">The sequence shown here is derived from an EMBL/GenBank/DDBJ whole genome shotgun (WGS) entry which is preliminary data.</text>
</comment>
<keyword evidence="11" id="KW-0238">DNA-binding</keyword>
<evidence type="ECO:0000256" key="13">
    <source>
        <dbReference type="ARBA" id="ARBA00023306"/>
    </source>
</evidence>
<evidence type="ECO:0000256" key="2">
    <source>
        <dbReference type="ARBA" id="ARBA00006474"/>
    </source>
</evidence>
<dbReference type="InterPro" id="IPR050206">
    <property type="entry name" value="FtsK/SpoIIIE/SftA"/>
</dbReference>
<evidence type="ECO:0000256" key="3">
    <source>
        <dbReference type="ARBA" id="ARBA00020887"/>
    </source>
</evidence>
<evidence type="ECO:0000256" key="7">
    <source>
        <dbReference type="ARBA" id="ARBA00022741"/>
    </source>
</evidence>
<dbReference type="AlphaFoldDB" id="A9DM12"/>
<dbReference type="InterPro" id="IPR036390">
    <property type="entry name" value="WH_DNA-bd_sf"/>
</dbReference>
<dbReference type="PANTHER" id="PTHR22683">
    <property type="entry name" value="SPORULATION PROTEIN RELATED"/>
    <property type="match status" value="1"/>
</dbReference>
<keyword evidence="4" id="KW-1003">Cell membrane</keyword>
<keyword evidence="6 16" id="KW-0812">Transmembrane</keyword>
<reference evidence="18 19" key="1">
    <citation type="submission" date="2007-10" db="EMBL/GenBank/DDBJ databases">
        <authorList>
            <person name="Yayanos A."/>
            <person name="Ferriera S."/>
            <person name="Johnson J."/>
            <person name="Kravitz S."/>
            <person name="Halpern A."/>
            <person name="Remington K."/>
            <person name="Beeson K."/>
            <person name="Tran B."/>
            <person name="Rogers Y.-H."/>
            <person name="Friedman R."/>
            <person name="Venter J.C."/>
        </authorList>
    </citation>
    <scope>NUCLEOTIDE SEQUENCE [LARGE SCALE GENOMIC DNA]</scope>
    <source>
        <strain evidence="18 19">KT99</strain>
    </source>
</reference>
<evidence type="ECO:0000256" key="10">
    <source>
        <dbReference type="ARBA" id="ARBA00022989"/>
    </source>
</evidence>
<feature type="transmembrane region" description="Helical" evidence="16">
    <location>
        <begin position="45"/>
        <end position="66"/>
    </location>
</feature>
<evidence type="ECO:0000256" key="6">
    <source>
        <dbReference type="ARBA" id="ARBA00022692"/>
    </source>
</evidence>
<evidence type="ECO:0000256" key="14">
    <source>
        <dbReference type="PROSITE-ProRule" id="PRU00289"/>
    </source>
</evidence>
<dbReference type="Pfam" id="PF01580">
    <property type="entry name" value="FtsK_SpoIIIE"/>
    <property type="match status" value="1"/>
</dbReference>
<dbReference type="CDD" id="cd01127">
    <property type="entry name" value="TrwB_TraG_TraD_VirD4"/>
    <property type="match status" value="1"/>
</dbReference>
<dbReference type="Pfam" id="PF09397">
    <property type="entry name" value="FtsK_gamma"/>
    <property type="match status" value="1"/>
</dbReference>
<dbReference type="InterPro" id="IPR025199">
    <property type="entry name" value="FtsK_4TM"/>
</dbReference>
<dbReference type="GO" id="GO:0007059">
    <property type="term" value="P:chromosome segregation"/>
    <property type="evidence" value="ECO:0007669"/>
    <property type="project" value="UniProtKB-KW"/>
</dbReference>
<evidence type="ECO:0000256" key="16">
    <source>
        <dbReference type="SAM" id="Phobius"/>
    </source>
</evidence>
<organism evidence="18 19">
    <name type="scientific">Shewanella benthica KT99</name>
    <dbReference type="NCBI Taxonomy" id="314608"/>
    <lineage>
        <taxon>Bacteria</taxon>
        <taxon>Pseudomonadati</taxon>
        <taxon>Pseudomonadota</taxon>
        <taxon>Gammaproteobacteria</taxon>
        <taxon>Alteromonadales</taxon>
        <taxon>Shewanellaceae</taxon>
        <taxon>Shewanella</taxon>
    </lineage>
</organism>
<dbReference type="SMART" id="SM00843">
    <property type="entry name" value="Ftsk_gamma"/>
    <property type="match status" value="1"/>
</dbReference>
<dbReference type="PANTHER" id="PTHR22683:SF41">
    <property type="entry name" value="DNA TRANSLOCASE FTSK"/>
    <property type="match status" value="1"/>
</dbReference>
<keyword evidence="7 14" id="KW-0547">Nucleotide-binding</keyword>
<dbReference type="Pfam" id="PF17854">
    <property type="entry name" value="FtsK_alpha"/>
    <property type="match status" value="1"/>
</dbReference>
<dbReference type="STRING" id="314608.KT99_13277"/>